<name>A0A813L8M9_POLGL</name>
<reference evidence="2" key="1">
    <citation type="submission" date="2021-02" db="EMBL/GenBank/DDBJ databases">
        <authorList>
            <person name="Dougan E. K."/>
            <person name="Rhodes N."/>
            <person name="Thang M."/>
            <person name="Chan C."/>
        </authorList>
    </citation>
    <scope>NUCLEOTIDE SEQUENCE</scope>
</reference>
<accession>A0A813L8M9</accession>
<dbReference type="Proteomes" id="UP000626109">
    <property type="component" value="Unassembled WGS sequence"/>
</dbReference>
<evidence type="ECO:0000256" key="1">
    <source>
        <dbReference type="SAM" id="SignalP"/>
    </source>
</evidence>
<comment type="caution">
    <text evidence="2">The sequence shown here is derived from an EMBL/GenBank/DDBJ whole genome shotgun (WGS) entry which is preliminary data.</text>
</comment>
<sequence>MATSRDGHGRFCRGRRFVACCAAALCLAELGSQLYELTYELPLGLGSCPQSTFCMGGGSRKGCTKSLLAGAGTAGSLEAVTSTRPACTQQVRRKLAVARLAQLGGGSSSTGGGGIRFGILQQSGADSTAPTDLLREALFAADPRNEASFQYLVEDTLQMPVLAKLLASTREVDAIVCVLMPPTDSSQDQDVRRGLQKASLASNVPILCPNASQASLDKLVSAIMNSGRIRREALGIKSDPPGMGFST</sequence>
<feature type="chain" id="PRO_5032726437" evidence="1">
    <location>
        <begin position="29"/>
        <end position="247"/>
    </location>
</feature>
<keyword evidence="1" id="KW-0732">Signal</keyword>
<organism evidence="2 3">
    <name type="scientific">Polarella glacialis</name>
    <name type="common">Dinoflagellate</name>
    <dbReference type="NCBI Taxonomy" id="89957"/>
    <lineage>
        <taxon>Eukaryota</taxon>
        <taxon>Sar</taxon>
        <taxon>Alveolata</taxon>
        <taxon>Dinophyceae</taxon>
        <taxon>Suessiales</taxon>
        <taxon>Suessiaceae</taxon>
        <taxon>Polarella</taxon>
    </lineage>
</organism>
<proteinExistence type="predicted"/>
<dbReference type="EMBL" id="CAJNNW010033484">
    <property type="protein sequence ID" value="CAE8719166.1"/>
    <property type="molecule type" value="Genomic_DNA"/>
</dbReference>
<dbReference type="AlphaFoldDB" id="A0A813L8M9"/>
<gene>
    <name evidence="2" type="ORF">PGLA2088_LOCUS40482</name>
</gene>
<evidence type="ECO:0000313" key="3">
    <source>
        <dbReference type="Proteomes" id="UP000626109"/>
    </source>
</evidence>
<evidence type="ECO:0000313" key="2">
    <source>
        <dbReference type="EMBL" id="CAE8719166.1"/>
    </source>
</evidence>
<feature type="signal peptide" evidence="1">
    <location>
        <begin position="1"/>
        <end position="28"/>
    </location>
</feature>
<protein>
    <submittedName>
        <fullName evidence="2">Uncharacterized protein</fullName>
    </submittedName>
</protein>